<reference evidence="1 2" key="1">
    <citation type="submission" date="2018-06" db="EMBL/GenBank/DDBJ databases">
        <title>Genomic Encyclopedia of Archaeal and Bacterial Type Strains, Phase II (KMG-II): from individual species to whole genera.</title>
        <authorList>
            <person name="Goeker M."/>
        </authorList>
    </citation>
    <scope>NUCLEOTIDE SEQUENCE [LARGE SCALE GENOMIC DNA]</scope>
    <source>
        <strain evidence="1 2">ATCC BAA-1881</strain>
    </source>
</reference>
<proteinExistence type="predicted"/>
<comment type="caution">
    <text evidence="1">The sequence shown here is derived from an EMBL/GenBank/DDBJ whole genome shotgun (WGS) entry which is preliminary data.</text>
</comment>
<evidence type="ECO:0000313" key="1">
    <source>
        <dbReference type="EMBL" id="PZW21145.1"/>
    </source>
</evidence>
<protein>
    <submittedName>
        <fullName evidence="1">Uncharacterized protein</fullName>
    </submittedName>
</protein>
<gene>
    <name evidence="1" type="ORF">EI42_05681</name>
</gene>
<dbReference type="Proteomes" id="UP000248806">
    <property type="component" value="Unassembled WGS sequence"/>
</dbReference>
<sequence>EVLDERLAESTHLLIAGRSALSRRCGRVMESMRGRKDARDEYKEEDVSTTISSEVARLRMRIARECEAMHRGLSGVAMVARHAFINERYTALEASWQRLEELIGAEQASTLVCQTYFRMIEPNGGKAHAAETATEDC</sequence>
<evidence type="ECO:0000313" key="2">
    <source>
        <dbReference type="Proteomes" id="UP000248806"/>
    </source>
</evidence>
<feature type="non-terminal residue" evidence="1">
    <location>
        <position position="1"/>
    </location>
</feature>
<keyword evidence="2" id="KW-1185">Reference proteome</keyword>
<dbReference type="AlphaFoldDB" id="A0A326TWH1"/>
<organism evidence="1 2">
    <name type="scientific">Thermosporothrix hazakensis</name>
    <dbReference type="NCBI Taxonomy" id="644383"/>
    <lineage>
        <taxon>Bacteria</taxon>
        <taxon>Bacillati</taxon>
        <taxon>Chloroflexota</taxon>
        <taxon>Ktedonobacteria</taxon>
        <taxon>Ktedonobacterales</taxon>
        <taxon>Thermosporotrichaceae</taxon>
        <taxon>Thermosporothrix</taxon>
    </lineage>
</organism>
<dbReference type="RefSeq" id="WP_211326378.1">
    <property type="nucleotide sequence ID" value="NZ_QKUF01000036.1"/>
</dbReference>
<accession>A0A326TWH1</accession>
<name>A0A326TWH1_THEHA</name>
<dbReference type="EMBL" id="QKUF01000036">
    <property type="protein sequence ID" value="PZW21145.1"/>
    <property type="molecule type" value="Genomic_DNA"/>
</dbReference>